<evidence type="ECO:0000256" key="8">
    <source>
        <dbReference type="SAM" id="MobiDB-lite"/>
    </source>
</evidence>
<evidence type="ECO:0000313" key="11">
    <source>
        <dbReference type="RefSeq" id="XP_010781083.1"/>
    </source>
</evidence>
<dbReference type="InterPro" id="IPR003598">
    <property type="entry name" value="Ig_sub2"/>
</dbReference>
<evidence type="ECO:0000259" key="9">
    <source>
        <dbReference type="PROSITE" id="PS50835"/>
    </source>
</evidence>
<dbReference type="InterPro" id="IPR046859">
    <property type="entry name" value="RGPA/RALGAPB_N"/>
</dbReference>
<feature type="compositionally biased region" description="Gly residues" evidence="8">
    <location>
        <begin position="977"/>
        <end position="988"/>
    </location>
</feature>
<accession>A0A6I9P217</accession>
<feature type="domain" description="Ig-like" evidence="9">
    <location>
        <begin position="1322"/>
        <end position="1410"/>
    </location>
</feature>
<dbReference type="PANTHER" id="PTHR10063:SF3">
    <property type="entry name" value="RAL GTPASE-ACTIVATING PROTEIN SUBUNIT ALPHA-1"/>
    <property type="match status" value="1"/>
</dbReference>
<dbReference type="Pfam" id="PF20412">
    <property type="entry name" value="RALGAPB_N"/>
    <property type="match status" value="1"/>
</dbReference>
<feature type="region of interest" description="Disordered" evidence="8">
    <location>
        <begin position="789"/>
        <end position="810"/>
    </location>
</feature>
<dbReference type="Pfam" id="PF13927">
    <property type="entry name" value="Ig_3"/>
    <property type="match status" value="2"/>
</dbReference>
<keyword evidence="2" id="KW-0597">Phosphoprotein</keyword>
<evidence type="ECO:0000256" key="5">
    <source>
        <dbReference type="ARBA" id="ARBA00023157"/>
    </source>
</evidence>
<dbReference type="PANTHER" id="PTHR10063">
    <property type="entry name" value="TUBERIN"/>
    <property type="match status" value="1"/>
</dbReference>
<dbReference type="SUPFAM" id="SSF48726">
    <property type="entry name" value="Immunoglobulin"/>
    <property type="match status" value="3"/>
</dbReference>
<evidence type="ECO:0000256" key="6">
    <source>
        <dbReference type="ARBA" id="ARBA00023180"/>
    </source>
</evidence>
<protein>
    <submittedName>
        <fullName evidence="11">LOW QUALITY PROTEIN: ral GTPase-activating protein subunit alpha-1-like</fullName>
    </submittedName>
</protein>
<comment type="subcellular location">
    <subcellularLocation>
        <location evidence="1">Membrane</location>
    </subcellularLocation>
</comment>
<dbReference type="GeneID" id="104955454"/>
<dbReference type="RefSeq" id="XP_010781083.1">
    <property type="nucleotide sequence ID" value="XM_010782781.1"/>
</dbReference>
<dbReference type="FunFam" id="2.60.40.10:FF:000052">
    <property type="entry name" value="Contactin 1"/>
    <property type="match status" value="1"/>
</dbReference>
<keyword evidence="6" id="KW-0325">Glycoprotein</keyword>
<organism evidence="10 11">
    <name type="scientific">Notothenia coriiceps</name>
    <name type="common">black rockcod</name>
    <dbReference type="NCBI Taxonomy" id="8208"/>
    <lineage>
        <taxon>Eukaryota</taxon>
        <taxon>Metazoa</taxon>
        <taxon>Chordata</taxon>
        <taxon>Craniata</taxon>
        <taxon>Vertebrata</taxon>
        <taxon>Euteleostomi</taxon>
        <taxon>Actinopterygii</taxon>
        <taxon>Neopterygii</taxon>
        <taxon>Teleostei</taxon>
        <taxon>Neoteleostei</taxon>
        <taxon>Acanthomorphata</taxon>
        <taxon>Eupercaria</taxon>
        <taxon>Perciformes</taxon>
        <taxon>Notothenioidei</taxon>
        <taxon>Nototheniidae</taxon>
        <taxon>Notothenia</taxon>
    </lineage>
</organism>
<feature type="region of interest" description="Disordered" evidence="8">
    <location>
        <begin position="665"/>
        <end position="694"/>
    </location>
</feature>
<keyword evidence="3" id="KW-0677">Repeat</keyword>
<dbReference type="OrthoDB" id="19311at2759"/>
<sequence>MFVIFHLHFPSDFPENAEPSELKQFFDLNYSHIYYVFFENFVTIEVSLKQKGHKSQREELDSILFIFEKILQLLPERIQSRWQFHSIGLILKKLLHTGNSLKIRREGVRLFLLWMQALQSHAEREQLCMFACLIPGFPAPLCHGTPRTLDTLINPPLSLTETQVTPEEITPLVPPQSGDKNQEDLTAYFLEALLKYMVNQAKSLEWRCKDNHERAFSFLFGHFRKFYLPHIFPNFAMETSLYNPILDVPPMRPKPYYSVVHREQDGGETVYCTKESFLQARVIFIRWLVSFWLEPRPNAQTHIPGTEGENVPKNIQRAAAGLAARSAGSSEDCGGGGSDWTPTWKVAGARLGRAGAVGLSGGLGSGCEVEQSHSNTSTLTEREPSSSSLCSMDEEQLTDMEVVRRVLTSSRTNVNFITEIFRQAFLLPMCEAAAMRKVVRVYQEWIAMEGRPVFMKEPEEGPYPPTGSLDSGSQLGDKEDEGMNRAVDEELLEYSVNAGVQTTLQVFITHSSNVFLLEPANDIKILLEEHVDMCKRVLNIYRSLVMHETMDQKTWEQALLVMLRVTESVMKRPPSIMPQVKKNNTLSGRLAGPIFQTLIVAWIKGNLNVYISRELWDDLLSVLSSLTCWDELVTEWSLTMETLTKVLARNLYTVDLNELPLDKLSEQKQKKHKGKGIGSEGQRQIPDRSFSKGWSRDQPVQAAAMRQRSATTAGSPGIEKARSIVRQKTVALRSCSTGDSLLSSAFIRSAKSAPTLAPPLSVLLHSHHPLLPPLADQLADLEDPPITLTTRSSRMRHSSQSDEAPPTSCSEVFQGVACDLEAAAPSSLPRSSSASDVMEPFIAERVKANKEEVVHKARPVSSDVGSTNPNFSDLMDEFIQERLRAKGTAGRRGSSPGSLEVPRDLPELLEAGHSPGFRASDDHRPIDDPGVPSEWTSPASASGSDVVSSDSQSDSFNAFQYSTCKFDNFTYSSEAGGGGGGSGGGGRGSSLDQDSLGGGGVGDEHEVASLTTLHIDSETSSLSHTVTVTGSESASPMHSLGGSRSQTPSPATLTADHADHTHSHSHSHLQLDQKLHNSMLQTPDDLETSEFPSEDCSVMAGGSLTGWHADVATVMWRRMLGILGDVNTIKDPEIHAQVFDYLCELWQNLAKIRDNLGISLDNQSSPRPPDLIPPLRILTPWLFKGRVQIENGALSIAALNLSDSAMYQCVAENKHGIIYSSAQLMVLASPPSFSKSPLRALLKARSGSGVTLECKPEASPPAISLWKKGNEILQRSERITLLPNGTLKIANVTRRDAAIYTCIAKNQFGTASTSGRLLITEPTRITMRPTNMEIIVGESIVLPCQIACDPALDVSFSWAFNGQLIDFQRDSDHFERVGGSISGDLMVRNIQLNHGGKYVCVIDTDVESLTTSAILVVKENMPEGLESNPDLCRRDQVGPSKPSAVQKALPGLRSIDGQQTDSSLAPPAVPQLGSASGSFLMFCQAQLQQTQYSQQQLSRELSPCMSLASAHFDVPLRDGPPTLKTVVSSLLIFVTPPNYSAQKMKRGGGYQPGSQRGLLWLGGSLCFTPHCLPSTPLASGQ</sequence>
<dbReference type="GO" id="GO:0005634">
    <property type="term" value="C:nucleus"/>
    <property type="evidence" value="ECO:0007669"/>
    <property type="project" value="InterPro"/>
</dbReference>
<dbReference type="KEGG" id="ncc:104955454"/>
<dbReference type="InterPro" id="IPR007110">
    <property type="entry name" value="Ig-like_dom"/>
</dbReference>
<dbReference type="Proteomes" id="UP000504611">
    <property type="component" value="Unplaced"/>
</dbReference>
<gene>
    <name evidence="11" type="primary">LOC104955454</name>
</gene>
<dbReference type="InterPro" id="IPR027107">
    <property type="entry name" value="Tuberin/Ral-act_asu"/>
</dbReference>
<dbReference type="PROSITE" id="PS50835">
    <property type="entry name" value="IG_LIKE"/>
    <property type="match status" value="2"/>
</dbReference>
<proteinExistence type="predicted"/>
<dbReference type="GO" id="GO:0016020">
    <property type="term" value="C:membrane"/>
    <property type="evidence" value="ECO:0007669"/>
    <property type="project" value="UniProtKB-SubCell"/>
</dbReference>
<dbReference type="GO" id="GO:0005737">
    <property type="term" value="C:cytoplasm"/>
    <property type="evidence" value="ECO:0007669"/>
    <property type="project" value="TreeGrafter"/>
</dbReference>
<reference evidence="11" key="1">
    <citation type="submission" date="2025-08" db="UniProtKB">
        <authorList>
            <consortium name="RefSeq"/>
        </authorList>
    </citation>
    <scope>IDENTIFICATION</scope>
    <source>
        <tissue evidence="11">Muscle</tissue>
    </source>
</reference>
<dbReference type="InterPro" id="IPR003599">
    <property type="entry name" value="Ig_sub"/>
</dbReference>
<feature type="compositionally biased region" description="Polar residues" evidence="8">
    <location>
        <begin position="372"/>
        <end position="390"/>
    </location>
</feature>
<feature type="region of interest" description="Disordered" evidence="8">
    <location>
        <begin position="909"/>
        <end position="952"/>
    </location>
</feature>
<keyword evidence="10" id="KW-1185">Reference proteome</keyword>
<dbReference type="Gene3D" id="2.60.40.10">
    <property type="entry name" value="Immunoglobulins"/>
    <property type="match status" value="3"/>
</dbReference>
<dbReference type="SMART" id="SM00408">
    <property type="entry name" value="IGc2"/>
    <property type="match status" value="3"/>
</dbReference>
<evidence type="ECO:0000313" key="10">
    <source>
        <dbReference type="Proteomes" id="UP000504611"/>
    </source>
</evidence>
<feature type="compositionally biased region" description="Low complexity" evidence="8">
    <location>
        <begin position="937"/>
        <end position="952"/>
    </location>
</feature>
<evidence type="ECO:0000256" key="7">
    <source>
        <dbReference type="ARBA" id="ARBA00023319"/>
    </source>
</evidence>
<feature type="compositionally biased region" description="Polar residues" evidence="8">
    <location>
        <begin position="1009"/>
        <end position="1050"/>
    </location>
</feature>
<dbReference type="SMART" id="SM00409">
    <property type="entry name" value="IG"/>
    <property type="match status" value="3"/>
</dbReference>
<keyword evidence="4" id="KW-0472">Membrane</keyword>
<evidence type="ECO:0000256" key="4">
    <source>
        <dbReference type="ARBA" id="ARBA00023136"/>
    </source>
</evidence>
<feature type="region of interest" description="Disordered" evidence="8">
    <location>
        <begin position="456"/>
        <end position="480"/>
    </location>
</feature>
<dbReference type="GO" id="GO:0005096">
    <property type="term" value="F:GTPase activator activity"/>
    <property type="evidence" value="ECO:0007669"/>
    <property type="project" value="InterPro"/>
</dbReference>
<evidence type="ECO:0000256" key="3">
    <source>
        <dbReference type="ARBA" id="ARBA00022737"/>
    </source>
</evidence>
<evidence type="ECO:0000256" key="1">
    <source>
        <dbReference type="ARBA" id="ARBA00004370"/>
    </source>
</evidence>
<name>A0A6I9P217_9TELE</name>
<feature type="domain" description="Ig-like" evidence="9">
    <location>
        <begin position="1231"/>
        <end position="1320"/>
    </location>
</feature>
<dbReference type="InterPro" id="IPR036179">
    <property type="entry name" value="Ig-like_dom_sf"/>
</dbReference>
<keyword evidence="7" id="KW-0393">Immunoglobulin domain</keyword>
<feature type="region of interest" description="Disordered" evidence="8">
    <location>
        <begin position="977"/>
        <end position="1071"/>
    </location>
</feature>
<dbReference type="InterPro" id="IPR013783">
    <property type="entry name" value="Ig-like_fold"/>
</dbReference>
<feature type="region of interest" description="Disordered" evidence="8">
    <location>
        <begin position="368"/>
        <end position="393"/>
    </location>
</feature>
<evidence type="ECO:0000256" key="2">
    <source>
        <dbReference type="ARBA" id="ARBA00022553"/>
    </source>
</evidence>
<keyword evidence="5" id="KW-1015">Disulfide bond</keyword>
<dbReference type="FunFam" id="2.60.40.10:FF:000004">
    <property type="entry name" value="DCC isoform 1"/>
    <property type="match status" value="1"/>
</dbReference>